<dbReference type="EMBL" id="AP019308">
    <property type="protein sequence ID" value="BBH23919.1"/>
    <property type="molecule type" value="Genomic_DNA"/>
</dbReference>
<dbReference type="CDD" id="cd02511">
    <property type="entry name" value="Beta4Glucosyltransferase"/>
    <property type="match status" value="1"/>
</dbReference>
<dbReference type="RefSeq" id="WP_125663766.1">
    <property type="nucleotide sequence ID" value="NZ_AP019308.1"/>
</dbReference>
<dbReference type="InterPro" id="IPR029044">
    <property type="entry name" value="Nucleotide-diphossugar_trans"/>
</dbReference>
<dbReference type="SUPFAM" id="SSF53448">
    <property type="entry name" value="Nucleotide-diphospho-sugar transferases"/>
    <property type="match status" value="1"/>
</dbReference>
<dbReference type="PANTHER" id="PTHR43630">
    <property type="entry name" value="POLY-BETA-1,6-N-ACETYL-D-GLUCOSAMINE SYNTHASE"/>
    <property type="match status" value="1"/>
</dbReference>
<sequence length="651" mass="73233">MTTLISLCMIVKNEERTLARCLESVQGLVDEIIIVDTGSTDTTKEIAKKYEAKLYDFTWVNDFSVARNESLQKATGKWILILDADEYMQKEEHTRLKESLLRADPSVPQGFIFNVLNIVGESESNMSGFLPSPSVRLISNSRDIYYSRPIHEQLITSAGHLACTSLDITVFHSGYTEDAKQDKGKSQRNLEIIAQSQTYINQPLDPYNNYTLGNEYFNLGDYKKAVSYYEQAYNQADAQVAWMPKCVDSLVSSYLLMGGFNHAFNYIQVGLQRWGTYSDHHAYLGFLYQNLGFNDLAKESFLMAIQLGEEASHSDKHGAIVKSNLANVFPSQKLVEIYGGQRDTIQTVHYLSKVLNHAPQDTASLHKLISILAQAESDSSIIAFLDRIYPIAKPGNLLLLFRMSLISAAASLAQYYYQKLKEINVQLGEHELLHFALLNQNQALFQQTVNKHRIATDPTSPPPYKFLLIGTLLWGAPEVPANSIAPEGNPLFRIGQSIHALIIGAAPAVIVEEDMSIYIDFLITLFNLHAFEAFDLLMNHLTGIEALNAIADYFFANNQLELSLNYYSILLEDHSLYASGYENLANLHLNQGEIEQGLLFLEQAVALNPNKAALYISFCRYSEDAAKKEFYKKSLLHKIPHLNDLPFIASM</sequence>
<reference evidence="3 4" key="1">
    <citation type="submission" date="2018-11" db="EMBL/GenBank/DDBJ databases">
        <title>Complete genome sequence of Paenibacillus baekrokdamisoli strain KCTC 33723.</title>
        <authorList>
            <person name="Kang S.W."/>
            <person name="Lee K.C."/>
            <person name="Kim K.K."/>
            <person name="Kim J.S."/>
            <person name="Kim D.S."/>
            <person name="Ko S.H."/>
            <person name="Yang S.H."/>
            <person name="Lee J.S."/>
        </authorList>
    </citation>
    <scope>NUCLEOTIDE SEQUENCE [LARGE SCALE GENOMIC DNA]</scope>
    <source>
        <strain evidence="3 4">KCTC 33723</strain>
    </source>
</reference>
<dbReference type="OrthoDB" id="9815923at2"/>
<dbReference type="InterPro" id="IPR013105">
    <property type="entry name" value="TPR_2"/>
</dbReference>
<dbReference type="AlphaFoldDB" id="A0A3G9JLK6"/>
<evidence type="ECO:0000313" key="3">
    <source>
        <dbReference type="EMBL" id="BBH23919.1"/>
    </source>
</evidence>
<dbReference type="Proteomes" id="UP000275368">
    <property type="component" value="Chromosome"/>
</dbReference>
<dbReference type="Gene3D" id="1.25.40.10">
    <property type="entry name" value="Tetratricopeptide repeat domain"/>
    <property type="match status" value="2"/>
</dbReference>
<dbReference type="Gene3D" id="3.90.550.10">
    <property type="entry name" value="Spore Coat Polysaccharide Biosynthesis Protein SpsA, Chain A"/>
    <property type="match status" value="1"/>
</dbReference>
<dbReference type="SUPFAM" id="SSF48452">
    <property type="entry name" value="TPR-like"/>
    <property type="match status" value="2"/>
</dbReference>
<keyword evidence="2" id="KW-0802">TPR repeat</keyword>
<dbReference type="PROSITE" id="PS50005">
    <property type="entry name" value="TPR"/>
    <property type="match status" value="2"/>
</dbReference>
<dbReference type="PANTHER" id="PTHR43630:SF2">
    <property type="entry name" value="GLYCOSYLTRANSFERASE"/>
    <property type="match status" value="1"/>
</dbReference>
<name>A0A3G9JLK6_9BACL</name>
<evidence type="ECO:0000256" key="2">
    <source>
        <dbReference type="ARBA" id="ARBA00022803"/>
    </source>
</evidence>
<proteinExistence type="predicted"/>
<accession>A0A3G9JLK6</accession>
<organism evidence="3 4">
    <name type="scientific">Paenibacillus baekrokdamisoli</name>
    <dbReference type="NCBI Taxonomy" id="1712516"/>
    <lineage>
        <taxon>Bacteria</taxon>
        <taxon>Bacillati</taxon>
        <taxon>Bacillota</taxon>
        <taxon>Bacilli</taxon>
        <taxon>Bacillales</taxon>
        <taxon>Paenibacillaceae</taxon>
        <taxon>Paenibacillus</taxon>
    </lineage>
</organism>
<keyword evidence="4" id="KW-1185">Reference proteome</keyword>
<dbReference type="SMART" id="SM00028">
    <property type="entry name" value="TPR"/>
    <property type="match status" value="3"/>
</dbReference>
<gene>
    <name evidence="3" type="ORF">Back11_52640</name>
</gene>
<protein>
    <submittedName>
        <fullName evidence="3">Uncharacterized protein</fullName>
    </submittedName>
</protein>
<dbReference type="KEGG" id="pbk:Back11_52640"/>
<dbReference type="Pfam" id="PF07719">
    <property type="entry name" value="TPR_2"/>
    <property type="match status" value="1"/>
</dbReference>
<dbReference type="Pfam" id="PF00535">
    <property type="entry name" value="Glycos_transf_2"/>
    <property type="match status" value="1"/>
</dbReference>
<dbReference type="Pfam" id="PF13432">
    <property type="entry name" value="TPR_16"/>
    <property type="match status" value="1"/>
</dbReference>
<dbReference type="InterPro" id="IPR019734">
    <property type="entry name" value="TPR_rpt"/>
</dbReference>
<dbReference type="InterPro" id="IPR001173">
    <property type="entry name" value="Glyco_trans_2-like"/>
</dbReference>
<keyword evidence="1" id="KW-0677">Repeat</keyword>
<dbReference type="InterPro" id="IPR011990">
    <property type="entry name" value="TPR-like_helical_dom_sf"/>
</dbReference>
<evidence type="ECO:0000256" key="1">
    <source>
        <dbReference type="ARBA" id="ARBA00022737"/>
    </source>
</evidence>
<evidence type="ECO:0000313" key="4">
    <source>
        <dbReference type="Proteomes" id="UP000275368"/>
    </source>
</evidence>